<reference evidence="18" key="2">
    <citation type="submission" date="2025-08" db="UniProtKB">
        <authorList>
            <consortium name="Ensembl"/>
        </authorList>
    </citation>
    <scope>IDENTIFICATION</scope>
</reference>
<dbReference type="SUPFAM" id="SSF52540">
    <property type="entry name" value="P-loop containing nucleoside triphosphate hydrolases"/>
    <property type="match status" value="1"/>
</dbReference>
<dbReference type="GO" id="GO:0000965">
    <property type="term" value="P:mitochondrial RNA 3'-end processing"/>
    <property type="evidence" value="ECO:0007669"/>
    <property type="project" value="TreeGrafter"/>
</dbReference>
<proteinExistence type="inferred from homology"/>
<sequence>MSLPRCALLWARLPAGRQAGHGAAVCSALRAHTGPFPRALGRVPAIACASSSASGGSKAPNTSLFVPLTVKPQGPSSDGDVGAELTRPLDKNEVKKILDKFYKRKEIQKLSADYGLDGKANTISIRDTLLLLRLQLFHYCVGPCVINAVFYFPAHVDDLFPFFLRHAKQIFPVLECKDDLRKISDLRIPPNWYPEARAIHRKIIFHSGPTNSGKTYHAIQKYLSAKSGVYCGPLKLLAHEIFEKSNAAGVPCDLVTGEERVTVDPDGKQAAHVACTVEMCSVTTPYEVAVIDEIQMIKDPARGWAWTRALLGLCAEEIHLCGESAAIDLVTELMYTTGEDVEVRTYKRLTPISVLDHALESLDNLRPGDCVVCFSKNDIYSVSRQIEIRGLESAVIYGSLPPGTKLAQAKKFNDPDDPYHPYFSFRSIRRIIFYSLMKPSINEKGEKEIEPITTSQALQIAGRAGRFSSKFKEGEVTTMNREDLSLLKEILNRPVDPIKAAGLHPTAEQIEMFAYHLPDTTLSNLIDIFVDFSQVDGQYFVCNMDDFKFSAELIQHIPLSLRVRYVFCTAPINKKQPFVCSSLLQFARQYSRNEPLTFSWLRRYIKWPLLPPKNIKDLMDLEAVHDVLDLYLWLSYRFLDMFPDASLVRDLQKELDGIIQDGVHNITKLIKISETHKLLNLQNLSAESQSRLSGAAKSQSKRGRGPRAMGSKAAEPLGPDAEEKSLASRLVQQGLLTADMLKQLEREWMTQQTEQGKGRLETGTSLKGTRRKKKEPDSD</sequence>
<dbReference type="AlphaFoldDB" id="A0A8C2SC48"/>
<dbReference type="Gene3D" id="3.40.50.300">
    <property type="entry name" value="P-loop containing nucleotide triphosphate hydrolases"/>
    <property type="match status" value="2"/>
</dbReference>
<evidence type="ECO:0000256" key="1">
    <source>
        <dbReference type="ARBA" id="ARBA00001936"/>
    </source>
</evidence>
<protein>
    <recommendedName>
        <fullName evidence="5">RNA helicase</fullName>
        <ecNumber evidence="5">3.6.4.13</ecNumber>
    </recommendedName>
</protein>
<comment type="subcellular location">
    <subcellularLocation>
        <location evidence="3">Mitochondrion</location>
    </subcellularLocation>
</comment>
<dbReference type="Gene3D" id="1.20.58.1080">
    <property type="match status" value="1"/>
</dbReference>
<evidence type="ECO:0000256" key="8">
    <source>
        <dbReference type="ARBA" id="ARBA00022806"/>
    </source>
</evidence>
<dbReference type="FunFam" id="1.20.58.1080:FF:000001">
    <property type="entry name" value="ATP-dependent RNA helicase SUPV3L1, mitochondrial"/>
    <property type="match status" value="1"/>
</dbReference>
<comment type="cofactor">
    <cofactor evidence="2">
        <name>Mg(2+)</name>
        <dbReference type="ChEBI" id="CHEBI:18420"/>
    </cofactor>
</comment>
<organism evidence="18">
    <name type="scientific">Capra hircus</name>
    <name type="common">Goat</name>
    <dbReference type="NCBI Taxonomy" id="9925"/>
    <lineage>
        <taxon>Eukaryota</taxon>
        <taxon>Metazoa</taxon>
        <taxon>Chordata</taxon>
        <taxon>Craniata</taxon>
        <taxon>Vertebrata</taxon>
        <taxon>Euteleostomi</taxon>
        <taxon>Mammalia</taxon>
        <taxon>Eutheria</taxon>
        <taxon>Laurasiatheria</taxon>
        <taxon>Artiodactyla</taxon>
        <taxon>Ruminantia</taxon>
        <taxon>Pecora</taxon>
        <taxon>Bovidae</taxon>
        <taxon>Caprinae</taxon>
        <taxon>Capra</taxon>
    </lineage>
</organism>
<dbReference type="CDD" id="cd18805">
    <property type="entry name" value="SF2_C_suv3"/>
    <property type="match status" value="1"/>
</dbReference>
<dbReference type="EC" id="3.6.4.13" evidence="5"/>
<dbReference type="CDD" id="cd17913">
    <property type="entry name" value="DEXQc_Suv3"/>
    <property type="match status" value="1"/>
</dbReference>
<evidence type="ECO:0000256" key="2">
    <source>
        <dbReference type="ARBA" id="ARBA00001946"/>
    </source>
</evidence>
<reference evidence="18" key="1">
    <citation type="submission" date="2019-03" db="EMBL/GenBank/DDBJ databases">
        <title>Genome sequencing and reference-guided assembly of Black Bengal Goat (Capra hircus).</title>
        <authorList>
            <person name="Siddiki A.Z."/>
            <person name="Baten A."/>
            <person name="Billah M."/>
            <person name="Alam M.A.U."/>
            <person name="Shawrob K.S.M."/>
            <person name="Saha S."/>
            <person name="Chowdhury M."/>
            <person name="Rahman A.H."/>
            <person name="Stear M."/>
            <person name="Miah G."/>
            <person name="Das G.B."/>
            <person name="Hossain M.M."/>
            <person name="Kumkum M."/>
            <person name="Islam M.S."/>
            <person name="Mollah A.M."/>
            <person name="Ahsan A."/>
            <person name="Tusar F."/>
            <person name="Khan M.K.I."/>
        </authorList>
    </citation>
    <scope>NUCLEOTIDE SEQUENCE [LARGE SCALE GENOMIC DNA]</scope>
</reference>
<evidence type="ECO:0000259" key="14">
    <source>
        <dbReference type="Pfam" id="PF12513"/>
    </source>
</evidence>
<dbReference type="GO" id="GO:0003724">
    <property type="term" value="F:RNA helicase activity"/>
    <property type="evidence" value="ECO:0007669"/>
    <property type="project" value="UniProtKB-EC"/>
</dbReference>
<feature type="compositionally biased region" description="Polar residues" evidence="13">
    <location>
        <begin position="689"/>
        <end position="698"/>
    </location>
</feature>
<dbReference type="Gene3D" id="1.10.1740.140">
    <property type="match status" value="1"/>
</dbReference>
<evidence type="ECO:0000313" key="18">
    <source>
        <dbReference type="Ensembl" id="ENSCHIP00010041764.1"/>
    </source>
</evidence>
<dbReference type="PANTHER" id="PTHR12131">
    <property type="entry name" value="ATP-DEPENDENT RNA AND DNA HELICASE"/>
    <property type="match status" value="1"/>
</dbReference>
<keyword evidence="11" id="KW-0496">Mitochondrion</keyword>
<dbReference type="FunFam" id="3.40.50.300:FF:000446">
    <property type="entry name" value="ATP-dependent RNA helicase SUPV3L1, mitochondrial"/>
    <property type="match status" value="1"/>
</dbReference>
<evidence type="ECO:0000256" key="9">
    <source>
        <dbReference type="ARBA" id="ARBA00022840"/>
    </source>
</evidence>
<evidence type="ECO:0000256" key="13">
    <source>
        <dbReference type="SAM" id="MobiDB-lite"/>
    </source>
</evidence>
<dbReference type="InterPro" id="IPR022192">
    <property type="entry name" value="SUV3_C"/>
</dbReference>
<evidence type="ECO:0000256" key="3">
    <source>
        <dbReference type="ARBA" id="ARBA00004173"/>
    </source>
</evidence>
<evidence type="ECO:0000256" key="12">
    <source>
        <dbReference type="ARBA" id="ARBA00047984"/>
    </source>
</evidence>
<keyword evidence="10" id="KW-0809">Transit peptide</keyword>
<evidence type="ECO:0000256" key="5">
    <source>
        <dbReference type="ARBA" id="ARBA00012552"/>
    </source>
</evidence>
<evidence type="ECO:0000256" key="11">
    <source>
        <dbReference type="ARBA" id="ARBA00023128"/>
    </source>
</evidence>
<dbReference type="InterPro" id="IPR041453">
    <property type="entry name" value="Suv3_N"/>
</dbReference>
<accession>A0A8C2SC48</accession>
<keyword evidence="7" id="KW-0378">Hydrolase</keyword>
<evidence type="ECO:0000259" key="15">
    <source>
        <dbReference type="Pfam" id="PF18114"/>
    </source>
</evidence>
<dbReference type="InterPro" id="IPR055206">
    <property type="entry name" value="DEXQc_SUV3"/>
</dbReference>
<keyword evidence="9" id="KW-0067">ATP-binding</keyword>
<dbReference type="Ensembl" id="ENSCHIT00010058147.1">
    <property type="protein sequence ID" value="ENSCHIP00010041764.1"/>
    <property type="gene ID" value="ENSCHIG00010030405.1"/>
</dbReference>
<dbReference type="GO" id="GO:0045025">
    <property type="term" value="C:mitochondrial degradosome"/>
    <property type="evidence" value="ECO:0007669"/>
    <property type="project" value="TreeGrafter"/>
</dbReference>
<feature type="region of interest" description="Disordered" evidence="13">
    <location>
        <begin position="689"/>
        <end position="726"/>
    </location>
</feature>
<dbReference type="Pfam" id="PF12513">
    <property type="entry name" value="SUV3_C"/>
    <property type="match status" value="1"/>
</dbReference>
<dbReference type="InterPro" id="IPR050699">
    <property type="entry name" value="RNA-DNA_Helicase"/>
</dbReference>
<dbReference type="Pfam" id="PF18147">
    <property type="entry name" value="Suv3_C_1"/>
    <property type="match status" value="1"/>
</dbReference>
<dbReference type="InterPro" id="IPR044774">
    <property type="entry name" value="Suv3_DEXQc"/>
</dbReference>
<evidence type="ECO:0000256" key="10">
    <source>
        <dbReference type="ARBA" id="ARBA00022946"/>
    </source>
</evidence>
<evidence type="ECO:0000259" key="16">
    <source>
        <dbReference type="Pfam" id="PF18147"/>
    </source>
</evidence>
<dbReference type="Gene3D" id="1.20.272.40">
    <property type="match status" value="1"/>
</dbReference>
<dbReference type="PANTHER" id="PTHR12131:SF1">
    <property type="entry name" value="ATP-DEPENDENT RNA HELICASE SUPV3L1, MITOCHONDRIAL-RELATED"/>
    <property type="match status" value="1"/>
</dbReference>
<comment type="cofactor">
    <cofactor evidence="1">
        <name>Mn(2+)</name>
        <dbReference type="ChEBI" id="CHEBI:29035"/>
    </cofactor>
</comment>
<evidence type="ECO:0000256" key="4">
    <source>
        <dbReference type="ARBA" id="ARBA00008708"/>
    </source>
</evidence>
<evidence type="ECO:0000256" key="7">
    <source>
        <dbReference type="ARBA" id="ARBA00022801"/>
    </source>
</evidence>
<name>A0A8C2SC48_CAPHI</name>
<comment type="catalytic activity">
    <reaction evidence="12">
        <text>ATP + H2O = ADP + phosphate + H(+)</text>
        <dbReference type="Rhea" id="RHEA:13065"/>
        <dbReference type="ChEBI" id="CHEBI:15377"/>
        <dbReference type="ChEBI" id="CHEBI:15378"/>
        <dbReference type="ChEBI" id="CHEBI:30616"/>
        <dbReference type="ChEBI" id="CHEBI:43474"/>
        <dbReference type="ChEBI" id="CHEBI:456216"/>
        <dbReference type="EC" id="3.6.4.13"/>
    </reaction>
</comment>
<evidence type="ECO:0000259" key="17">
    <source>
        <dbReference type="Pfam" id="PF22527"/>
    </source>
</evidence>
<feature type="domain" description="ATP-dependent RNA helicase SUV3 DEXQ-box helicase" evidence="17">
    <location>
        <begin position="189"/>
        <end position="346"/>
    </location>
</feature>
<dbReference type="FunFam" id="3.40.50.300:FF:000269">
    <property type="entry name" value="ATP-dependent RNA helicase SUPV3L1, mitochondrial"/>
    <property type="match status" value="1"/>
</dbReference>
<dbReference type="Pfam" id="PF18114">
    <property type="entry name" value="Suv3_N"/>
    <property type="match status" value="1"/>
</dbReference>
<keyword evidence="6" id="KW-0547">Nucleotide-binding</keyword>
<dbReference type="InterPro" id="IPR041082">
    <property type="entry name" value="Suv3_C_1"/>
</dbReference>
<dbReference type="GO" id="GO:0005524">
    <property type="term" value="F:ATP binding"/>
    <property type="evidence" value="ECO:0007669"/>
    <property type="project" value="UniProtKB-KW"/>
</dbReference>
<feature type="region of interest" description="Disordered" evidence="13">
    <location>
        <begin position="747"/>
        <end position="779"/>
    </location>
</feature>
<feature type="domain" description="Suv3 N-terminal" evidence="15">
    <location>
        <begin position="63"/>
        <end position="180"/>
    </location>
</feature>
<evidence type="ECO:0000256" key="6">
    <source>
        <dbReference type="ARBA" id="ARBA00022741"/>
    </source>
</evidence>
<comment type="similarity">
    <text evidence="4">Belongs to the helicase family.</text>
</comment>
<feature type="domain" description="Suv3 C-terminal" evidence="16">
    <location>
        <begin position="551"/>
        <end position="591"/>
    </location>
</feature>
<keyword evidence="8" id="KW-0347">Helicase</keyword>
<feature type="domain" description="ATP-dependent RNA helicase SUV3 C-terminal" evidence="14">
    <location>
        <begin position="618"/>
        <end position="664"/>
    </location>
</feature>
<dbReference type="Pfam" id="PF22527">
    <property type="entry name" value="DEXQc_Suv3"/>
    <property type="match status" value="1"/>
</dbReference>
<dbReference type="GO" id="GO:0016787">
    <property type="term" value="F:hydrolase activity"/>
    <property type="evidence" value="ECO:0007669"/>
    <property type="project" value="UniProtKB-KW"/>
</dbReference>
<dbReference type="InterPro" id="IPR027417">
    <property type="entry name" value="P-loop_NTPase"/>
</dbReference>